<accession>A0ABY4G7V5</accession>
<evidence type="ECO:0008006" key="3">
    <source>
        <dbReference type="Google" id="ProtNLM"/>
    </source>
</evidence>
<evidence type="ECO:0000313" key="1">
    <source>
        <dbReference type="EMBL" id="UOQ66987.1"/>
    </source>
</evidence>
<organism evidence="1 2">
    <name type="scientific">Hymenobacter volaticus</name>
    <dbReference type="NCBI Taxonomy" id="2932254"/>
    <lineage>
        <taxon>Bacteria</taxon>
        <taxon>Pseudomonadati</taxon>
        <taxon>Bacteroidota</taxon>
        <taxon>Cytophagia</taxon>
        <taxon>Cytophagales</taxon>
        <taxon>Hymenobacteraceae</taxon>
        <taxon>Hymenobacter</taxon>
    </lineage>
</organism>
<protein>
    <recommendedName>
        <fullName evidence="3">DNA polymerase III subunit gamma/tau</fullName>
    </recommendedName>
</protein>
<proteinExistence type="predicted"/>
<dbReference type="EMBL" id="CP095061">
    <property type="protein sequence ID" value="UOQ66987.1"/>
    <property type="molecule type" value="Genomic_DNA"/>
</dbReference>
<dbReference type="RefSeq" id="WP_245121795.1">
    <property type="nucleotide sequence ID" value="NZ_CP095061.1"/>
</dbReference>
<keyword evidence="2" id="KW-1185">Reference proteome</keyword>
<sequence length="166" mass="18872">MGKPLGLTSKLPGLGSLKDMKAQLLQADTQKAVVDTEPTGPVTGLQPIDDALLQRVWSELKEERKAHSMTEYSVLNRTIAADEQHVIRLRVDNPVQEDQFNEFRAGFLGELRRRTGYPRLNVQVEVAEQQNTGRKLYTSSDKLEYLKEKFPMLVEMQQRLGLDADF</sequence>
<gene>
    <name evidence="1" type="ORF">MUN86_03475</name>
</gene>
<reference evidence="1" key="1">
    <citation type="submission" date="2022-04" db="EMBL/GenBank/DDBJ databases">
        <title>Hymenobacter sp. isolated from the air.</title>
        <authorList>
            <person name="Won M."/>
            <person name="Lee C.-M."/>
            <person name="Woen H.-Y."/>
            <person name="Kwon S.-W."/>
        </authorList>
    </citation>
    <scope>NUCLEOTIDE SEQUENCE</scope>
    <source>
        <strain evidence="1">5420S-77</strain>
    </source>
</reference>
<name>A0ABY4G7V5_9BACT</name>
<dbReference type="Proteomes" id="UP000830401">
    <property type="component" value="Chromosome"/>
</dbReference>
<evidence type="ECO:0000313" key="2">
    <source>
        <dbReference type="Proteomes" id="UP000830401"/>
    </source>
</evidence>